<evidence type="ECO:0000256" key="1">
    <source>
        <dbReference type="ARBA" id="ARBA00000085"/>
    </source>
</evidence>
<keyword evidence="7" id="KW-1133">Transmembrane helix</keyword>
<dbReference type="Pfam" id="PF00512">
    <property type="entry name" value="HisKA"/>
    <property type="match status" value="1"/>
</dbReference>
<keyword evidence="11" id="KW-1185">Reference proteome</keyword>
<keyword evidence="7" id="KW-0812">Transmembrane</keyword>
<proteinExistence type="predicted"/>
<dbReference type="PROSITE" id="PS50110">
    <property type="entry name" value="RESPONSE_REGULATORY"/>
    <property type="match status" value="1"/>
</dbReference>
<dbReference type="PANTHER" id="PTHR43047">
    <property type="entry name" value="TWO-COMPONENT HISTIDINE PROTEIN KINASE"/>
    <property type="match status" value="1"/>
</dbReference>
<evidence type="ECO:0000256" key="4">
    <source>
        <dbReference type="ARBA" id="ARBA00022679"/>
    </source>
</evidence>
<dbReference type="EC" id="2.7.13.3" evidence="2"/>
<dbReference type="GO" id="GO:0005886">
    <property type="term" value="C:plasma membrane"/>
    <property type="evidence" value="ECO:0007669"/>
    <property type="project" value="TreeGrafter"/>
</dbReference>
<dbReference type="CDD" id="cd00082">
    <property type="entry name" value="HisKA"/>
    <property type="match status" value="1"/>
</dbReference>
<keyword evidence="3 6" id="KW-0597">Phosphoprotein</keyword>
<keyword evidence="5" id="KW-0418">Kinase</keyword>
<dbReference type="AlphaFoldDB" id="A0A8J8T6E3"/>
<reference evidence="10" key="1">
    <citation type="submission" date="2019-06" db="EMBL/GenBank/DDBJ databases">
        <authorList>
            <person name="Zheng W."/>
        </authorList>
    </citation>
    <scope>NUCLEOTIDE SEQUENCE</scope>
    <source>
        <strain evidence="10">QDHG01</strain>
    </source>
</reference>
<dbReference type="SMART" id="SM00388">
    <property type="entry name" value="HisKA"/>
    <property type="match status" value="1"/>
</dbReference>
<evidence type="ECO:0000256" key="5">
    <source>
        <dbReference type="ARBA" id="ARBA00022777"/>
    </source>
</evidence>
<evidence type="ECO:0000256" key="7">
    <source>
        <dbReference type="SAM" id="Phobius"/>
    </source>
</evidence>
<dbReference type="Gene3D" id="1.10.287.130">
    <property type="match status" value="1"/>
</dbReference>
<dbReference type="GO" id="GO:0000155">
    <property type="term" value="F:phosphorelay sensor kinase activity"/>
    <property type="evidence" value="ECO:0007669"/>
    <property type="project" value="InterPro"/>
</dbReference>
<protein>
    <recommendedName>
        <fullName evidence="2">histidine kinase</fullName>
        <ecNumber evidence="2">2.7.13.3</ecNumber>
    </recommendedName>
</protein>
<dbReference type="PRINTS" id="PR00344">
    <property type="entry name" value="BCTRLSENSOR"/>
</dbReference>
<feature type="modified residue" description="4-aspartylphosphate" evidence="6">
    <location>
        <position position="722"/>
    </location>
</feature>
<dbReference type="PROSITE" id="PS50109">
    <property type="entry name" value="HIS_KIN"/>
    <property type="match status" value="1"/>
</dbReference>
<dbReference type="InterPro" id="IPR005467">
    <property type="entry name" value="His_kinase_dom"/>
</dbReference>
<dbReference type="InterPro" id="IPR003594">
    <property type="entry name" value="HATPase_dom"/>
</dbReference>
<dbReference type="InterPro" id="IPR004358">
    <property type="entry name" value="Sig_transdc_His_kin-like_C"/>
</dbReference>
<evidence type="ECO:0000259" key="9">
    <source>
        <dbReference type="PROSITE" id="PS50110"/>
    </source>
</evidence>
<dbReference type="Gene3D" id="3.40.50.2300">
    <property type="match status" value="1"/>
</dbReference>
<evidence type="ECO:0000256" key="3">
    <source>
        <dbReference type="ARBA" id="ARBA00022553"/>
    </source>
</evidence>
<dbReference type="SMART" id="SM00387">
    <property type="entry name" value="HATPase_c"/>
    <property type="match status" value="1"/>
</dbReference>
<dbReference type="SUPFAM" id="SSF52172">
    <property type="entry name" value="CheY-like"/>
    <property type="match status" value="1"/>
</dbReference>
<dbReference type="Proteomes" id="UP000785679">
    <property type="component" value="Unassembled WGS sequence"/>
</dbReference>
<dbReference type="SMART" id="SM00448">
    <property type="entry name" value="REC"/>
    <property type="match status" value="1"/>
</dbReference>
<dbReference type="EMBL" id="RRYP01003098">
    <property type="protein sequence ID" value="TNV84152.1"/>
    <property type="molecule type" value="Genomic_DNA"/>
</dbReference>
<comment type="caution">
    <text evidence="10">The sequence shown here is derived from an EMBL/GenBank/DDBJ whole genome shotgun (WGS) entry which is preliminary data.</text>
</comment>
<dbReference type="SUPFAM" id="SSF55874">
    <property type="entry name" value="ATPase domain of HSP90 chaperone/DNA topoisomerase II/histidine kinase"/>
    <property type="match status" value="1"/>
</dbReference>
<dbReference type="OrthoDB" id="21225at2759"/>
<dbReference type="InterPro" id="IPR003661">
    <property type="entry name" value="HisK_dim/P_dom"/>
</dbReference>
<dbReference type="Pfam" id="PF00072">
    <property type="entry name" value="Response_reg"/>
    <property type="match status" value="1"/>
</dbReference>
<dbReference type="SUPFAM" id="SSF47384">
    <property type="entry name" value="Homodimeric domain of signal transducing histidine kinase"/>
    <property type="match status" value="1"/>
</dbReference>
<sequence>MSPHQNDGKKIDNLGVQRISHGLVSIMLLGNVMNTKWMYSAVGMIVVLVSVTWWNQFIHAEQLDFVSIGMNICTLFIIIMATHNSEKHYKDMIINIQRTNKMNIDLKNLLMALPEGIVLMNTKTKEVAFSNLEFTRLFGLPDLCSSDLIKAKLDDKTLQSHNDLLHKQSRCSDSALNEDKETSDCLTITEAIREQEGHLFKIKANCVPNATNEGNGLKNDLPNLNKNPQGLIIKHQDTQGLQEIVAFNQQEILFQNQNHNLIIAKSLTHFVAYEQLKMQNHFLEMLTATISHDMRTPLNAILGLGEDLKQYITHNQGFTLHSVLMNSSKLLLFLVNDLLDLYKIKNGQFIKNESKVNFRAQMEELLDMFQIQARQKGLKLVIDCDNNIPNQLTFDVQRVKQVLTNLIGNSLKYTYTGSIVVHAKIQQLNYRNPMLEITVCDTGIGIREQDRDRIFELFGKLETTEHVNTSGIGLGLSICKKIIEGLGGELKYISKCYSRYCQTEHQKYNNEGQFEIRSKGTTFVFTVALTEEDFKGGLINGMANQCNAVETNQAQIDTDQIKRNYSSGELFSDTESPNTVKNKHQYSNFCASNTLRKIGLYGQRENLSNQSQQMKSERQKILNISINENEDGLICPDQVLINLNREICPCCERREILVVDDNVFNLMTVQWLLKQEGLGMESDQALNGSQAVDKVRHRATERAQKPCTCGREAPSYRLILMDCNMPVMDGLRATQEIRRLMPEVSIRIIALTAYSTEGFEQKCLAAGMDGFATKPISKEKLKELVEQALC</sequence>
<dbReference type="InterPro" id="IPR011006">
    <property type="entry name" value="CheY-like_superfamily"/>
</dbReference>
<feature type="transmembrane region" description="Helical" evidence="7">
    <location>
        <begin position="63"/>
        <end position="82"/>
    </location>
</feature>
<keyword evidence="7" id="KW-0472">Membrane</keyword>
<evidence type="ECO:0000313" key="10">
    <source>
        <dbReference type="EMBL" id="TNV84152.1"/>
    </source>
</evidence>
<dbReference type="InterPro" id="IPR036097">
    <property type="entry name" value="HisK_dim/P_sf"/>
</dbReference>
<evidence type="ECO:0000313" key="11">
    <source>
        <dbReference type="Proteomes" id="UP000785679"/>
    </source>
</evidence>
<comment type="catalytic activity">
    <reaction evidence="1">
        <text>ATP + protein L-histidine = ADP + protein N-phospho-L-histidine.</text>
        <dbReference type="EC" id="2.7.13.3"/>
    </reaction>
</comment>
<dbReference type="Pfam" id="PF02518">
    <property type="entry name" value="HATPase_c"/>
    <property type="match status" value="1"/>
</dbReference>
<dbReference type="InterPro" id="IPR036890">
    <property type="entry name" value="HATPase_C_sf"/>
</dbReference>
<dbReference type="Gene3D" id="3.30.565.10">
    <property type="entry name" value="Histidine kinase-like ATPase, C-terminal domain"/>
    <property type="match status" value="1"/>
</dbReference>
<name>A0A8J8T6E3_HALGN</name>
<evidence type="ECO:0000259" key="8">
    <source>
        <dbReference type="PROSITE" id="PS50109"/>
    </source>
</evidence>
<accession>A0A8J8T6E3</accession>
<keyword evidence="4" id="KW-0808">Transferase</keyword>
<organism evidence="10 11">
    <name type="scientific">Halteria grandinella</name>
    <dbReference type="NCBI Taxonomy" id="5974"/>
    <lineage>
        <taxon>Eukaryota</taxon>
        <taxon>Sar</taxon>
        <taxon>Alveolata</taxon>
        <taxon>Ciliophora</taxon>
        <taxon>Intramacronucleata</taxon>
        <taxon>Spirotrichea</taxon>
        <taxon>Stichotrichia</taxon>
        <taxon>Sporadotrichida</taxon>
        <taxon>Halteriidae</taxon>
        <taxon>Halteria</taxon>
    </lineage>
</organism>
<gene>
    <name evidence="10" type="ORF">FGO68_gene1404</name>
</gene>
<dbReference type="GO" id="GO:0009927">
    <property type="term" value="F:histidine phosphotransfer kinase activity"/>
    <property type="evidence" value="ECO:0007669"/>
    <property type="project" value="TreeGrafter"/>
</dbReference>
<evidence type="ECO:0000256" key="6">
    <source>
        <dbReference type="PROSITE-ProRule" id="PRU00169"/>
    </source>
</evidence>
<feature type="domain" description="Response regulatory" evidence="9">
    <location>
        <begin position="655"/>
        <end position="789"/>
    </location>
</feature>
<dbReference type="InterPro" id="IPR001789">
    <property type="entry name" value="Sig_transdc_resp-reg_receiver"/>
</dbReference>
<feature type="domain" description="Histidine kinase" evidence="8">
    <location>
        <begin position="289"/>
        <end position="495"/>
    </location>
</feature>
<dbReference type="CDD" id="cd17546">
    <property type="entry name" value="REC_hyHK_CKI1_RcsC-like"/>
    <property type="match status" value="1"/>
</dbReference>
<evidence type="ECO:0000256" key="2">
    <source>
        <dbReference type="ARBA" id="ARBA00012438"/>
    </source>
</evidence>
<dbReference type="PANTHER" id="PTHR43047:SF72">
    <property type="entry name" value="OSMOSENSING HISTIDINE PROTEIN KINASE SLN1"/>
    <property type="match status" value="1"/>
</dbReference>
<feature type="transmembrane region" description="Helical" evidence="7">
    <location>
        <begin position="37"/>
        <end position="54"/>
    </location>
</feature>